<keyword evidence="2" id="KW-0904">Protein phosphatase</keyword>
<reference evidence="7" key="1">
    <citation type="journal article" date="2014" name="Science">
        <title>Ancient hybridizations among the ancestral genomes of bread wheat.</title>
        <authorList>
            <consortium name="International Wheat Genome Sequencing Consortium,"/>
            <person name="Marcussen T."/>
            <person name="Sandve S.R."/>
            <person name="Heier L."/>
            <person name="Spannagl M."/>
            <person name="Pfeifer M."/>
            <person name="Jakobsen K.S."/>
            <person name="Wulff B.B."/>
            <person name="Steuernagel B."/>
            <person name="Mayer K.F."/>
            <person name="Olsen O.A."/>
        </authorList>
    </citation>
    <scope>NUCLEOTIDE SEQUENCE [LARGE SCALE GENOMIC DNA]</scope>
    <source>
        <strain evidence="7">cv. AL8/78</strain>
    </source>
</reference>
<accession>A0A453PFL7</accession>
<evidence type="ECO:0000313" key="7">
    <source>
        <dbReference type="Proteomes" id="UP000015105"/>
    </source>
</evidence>
<dbReference type="InterPro" id="IPR044212">
    <property type="entry name" value="IBR5-like"/>
</dbReference>
<evidence type="ECO:0000256" key="2">
    <source>
        <dbReference type="ARBA" id="ARBA00022912"/>
    </source>
</evidence>
<dbReference type="Gene3D" id="3.90.190.10">
    <property type="entry name" value="Protein tyrosine phosphatase superfamily"/>
    <property type="match status" value="1"/>
</dbReference>
<feature type="domain" description="Tyrosine-protein phosphatase" evidence="4">
    <location>
        <begin position="99"/>
        <end position="235"/>
    </location>
</feature>
<dbReference type="SUPFAM" id="SSF52799">
    <property type="entry name" value="(Phosphotyrosine protein) phosphatases II"/>
    <property type="match status" value="1"/>
</dbReference>
<dbReference type="AlphaFoldDB" id="A0A453PFL7"/>
<dbReference type="SMART" id="SM00195">
    <property type="entry name" value="DSPc"/>
    <property type="match status" value="1"/>
</dbReference>
<dbReference type="PANTHER" id="PTHR47244">
    <property type="entry name" value="PROTEIN-TYROSINE-PHOSPHATASE IBR5"/>
    <property type="match status" value="1"/>
</dbReference>
<protein>
    <recommendedName>
        <fullName evidence="8">Tyrosine-protein phosphatase domain-containing protein</fullName>
    </recommendedName>
</protein>
<dbReference type="Pfam" id="PF00782">
    <property type="entry name" value="DSPc"/>
    <property type="match status" value="1"/>
</dbReference>
<dbReference type="GO" id="GO:0033549">
    <property type="term" value="F:MAP kinase phosphatase activity"/>
    <property type="evidence" value="ECO:0007669"/>
    <property type="project" value="InterPro"/>
</dbReference>
<dbReference type="PROSITE" id="PS00383">
    <property type="entry name" value="TYR_PHOSPHATASE_1"/>
    <property type="match status" value="1"/>
</dbReference>
<dbReference type="InterPro" id="IPR029021">
    <property type="entry name" value="Prot-tyrosine_phosphatase-like"/>
</dbReference>
<dbReference type="InterPro" id="IPR000340">
    <property type="entry name" value="Dual-sp_phosphatase_cat-dom"/>
</dbReference>
<feature type="domain" description="Tyrosine specific protein phosphatases" evidence="5">
    <location>
        <begin position="156"/>
        <end position="224"/>
    </location>
</feature>
<dbReference type="Proteomes" id="UP000015105">
    <property type="component" value="Chromosome 6D"/>
</dbReference>
<feature type="region of interest" description="Disordered" evidence="3">
    <location>
        <begin position="1"/>
        <end position="56"/>
    </location>
</feature>
<reference evidence="6" key="5">
    <citation type="journal article" date="2021" name="G3 (Bethesda)">
        <title>Aegilops tauschii genome assembly Aet v5.0 features greater sequence contiguity and improved annotation.</title>
        <authorList>
            <person name="Wang L."/>
            <person name="Zhu T."/>
            <person name="Rodriguez J.C."/>
            <person name="Deal K.R."/>
            <person name="Dubcovsky J."/>
            <person name="McGuire P.E."/>
            <person name="Lux T."/>
            <person name="Spannagl M."/>
            <person name="Mayer K.F.X."/>
            <person name="Baldrich P."/>
            <person name="Meyers B.C."/>
            <person name="Huo N."/>
            <person name="Gu Y.Q."/>
            <person name="Zhou H."/>
            <person name="Devos K.M."/>
            <person name="Bennetzen J.L."/>
            <person name="Unver T."/>
            <person name="Budak H."/>
            <person name="Gulick P.J."/>
            <person name="Galiba G."/>
            <person name="Kalapos B."/>
            <person name="Nelson D.R."/>
            <person name="Li P."/>
            <person name="You F.M."/>
            <person name="Luo M.C."/>
            <person name="Dvorak J."/>
        </authorList>
    </citation>
    <scope>NUCLEOTIDE SEQUENCE [LARGE SCALE GENOMIC DNA]</scope>
    <source>
        <strain evidence="6">cv. AL8/78</strain>
    </source>
</reference>
<name>A0A453PFL7_AEGTS</name>
<dbReference type="PANTHER" id="PTHR47244:SF2">
    <property type="entry name" value="OS02G0720300 PROTEIN"/>
    <property type="match status" value="1"/>
</dbReference>
<reference evidence="6" key="4">
    <citation type="submission" date="2019-03" db="UniProtKB">
        <authorList>
            <consortium name="EnsemblPlants"/>
        </authorList>
    </citation>
    <scope>IDENTIFICATION</scope>
</reference>
<evidence type="ECO:0000259" key="4">
    <source>
        <dbReference type="PROSITE" id="PS50054"/>
    </source>
</evidence>
<reference evidence="6" key="3">
    <citation type="journal article" date="2017" name="Nature">
        <title>Genome sequence of the progenitor of the wheat D genome Aegilops tauschii.</title>
        <authorList>
            <person name="Luo M.C."/>
            <person name="Gu Y.Q."/>
            <person name="Puiu D."/>
            <person name="Wang H."/>
            <person name="Twardziok S.O."/>
            <person name="Deal K.R."/>
            <person name="Huo N."/>
            <person name="Zhu T."/>
            <person name="Wang L."/>
            <person name="Wang Y."/>
            <person name="McGuire P.E."/>
            <person name="Liu S."/>
            <person name="Long H."/>
            <person name="Ramasamy R.K."/>
            <person name="Rodriguez J.C."/>
            <person name="Van S.L."/>
            <person name="Yuan L."/>
            <person name="Wang Z."/>
            <person name="Xia Z."/>
            <person name="Xiao L."/>
            <person name="Anderson O.D."/>
            <person name="Ouyang S."/>
            <person name="Liang Y."/>
            <person name="Zimin A.V."/>
            <person name="Pertea G."/>
            <person name="Qi P."/>
            <person name="Bennetzen J.L."/>
            <person name="Dai X."/>
            <person name="Dawson M.W."/>
            <person name="Muller H.G."/>
            <person name="Kugler K."/>
            <person name="Rivarola-Duarte L."/>
            <person name="Spannagl M."/>
            <person name="Mayer K.F.X."/>
            <person name="Lu F.H."/>
            <person name="Bevan M.W."/>
            <person name="Leroy P."/>
            <person name="Li P."/>
            <person name="You F.M."/>
            <person name="Sun Q."/>
            <person name="Liu Z."/>
            <person name="Lyons E."/>
            <person name="Wicker T."/>
            <person name="Salzberg S.L."/>
            <person name="Devos K.M."/>
            <person name="Dvorak J."/>
        </authorList>
    </citation>
    <scope>NUCLEOTIDE SEQUENCE [LARGE SCALE GENOMIC DNA]</scope>
    <source>
        <strain evidence="6">cv. AL8/78</strain>
    </source>
</reference>
<dbReference type="GO" id="GO:0009734">
    <property type="term" value="P:auxin-activated signaling pathway"/>
    <property type="evidence" value="ECO:0007669"/>
    <property type="project" value="InterPro"/>
</dbReference>
<dbReference type="PROSITE" id="PS50054">
    <property type="entry name" value="TYR_PHOSPHATASE_DUAL"/>
    <property type="match status" value="1"/>
</dbReference>
<dbReference type="PROSITE" id="PS50056">
    <property type="entry name" value="TYR_PHOSPHATASE_2"/>
    <property type="match status" value="1"/>
</dbReference>
<evidence type="ECO:0000259" key="5">
    <source>
        <dbReference type="PROSITE" id="PS50056"/>
    </source>
</evidence>
<sequence length="326" mass="35154">INRVATGPPLRFASLPPTQGQTKHPRRRGDPTPAASLPQIERRGAAAGGRREMRKRERENPCGVCGHYHKCEEGEICGVCGHRPAAADAVAPARVDSAFPSEVLKGFLFLGSYDNASRSEVLKTLNITHILNTVPDCHNLYRNSFTYHCLQDDKTLDFDGATQFLEQCERGASRVLVHCMSGKNRSAAVVTAFLMKSRGWRLAPSLQWVKDRRPQVQITEASQCQLVEYEQKLFGPSAGSPAQTTVLTESFPSLGFGFPQPSGDIQVPAFNQTPVPSIFERAGPNNVPSNFTFGADGSMGVGVGPAAGINNGAVTPASTDNQMDSS</sequence>
<dbReference type="GO" id="GO:0005634">
    <property type="term" value="C:nucleus"/>
    <property type="evidence" value="ECO:0007669"/>
    <property type="project" value="TreeGrafter"/>
</dbReference>
<reference evidence="7" key="2">
    <citation type="journal article" date="2017" name="Nat. Plants">
        <title>The Aegilops tauschii genome reveals multiple impacts of transposons.</title>
        <authorList>
            <person name="Zhao G."/>
            <person name="Zou C."/>
            <person name="Li K."/>
            <person name="Wang K."/>
            <person name="Li T."/>
            <person name="Gao L."/>
            <person name="Zhang X."/>
            <person name="Wang H."/>
            <person name="Yang Z."/>
            <person name="Liu X."/>
            <person name="Jiang W."/>
            <person name="Mao L."/>
            <person name="Kong X."/>
            <person name="Jiao Y."/>
            <person name="Jia J."/>
        </authorList>
    </citation>
    <scope>NUCLEOTIDE SEQUENCE [LARGE SCALE GENOMIC DNA]</scope>
    <source>
        <strain evidence="7">cv. AL8/78</strain>
    </source>
</reference>
<evidence type="ECO:0008006" key="8">
    <source>
        <dbReference type="Google" id="ProtNLM"/>
    </source>
</evidence>
<evidence type="ECO:0000313" key="6">
    <source>
        <dbReference type="EnsemblPlants" id="AET6Gv20714900.2"/>
    </source>
</evidence>
<dbReference type="EnsemblPlants" id="AET6Gv20714900.2">
    <property type="protein sequence ID" value="AET6Gv20714900.2"/>
    <property type="gene ID" value="AET6Gv20714900"/>
</dbReference>
<dbReference type="InterPro" id="IPR000387">
    <property type="entry name" value="Tyr_Pase_dom"/>
</dbReference>
<dbReference type="Gramene" id="AET6Gv20714900.2">
    <property type="protein sequence ID" value="AET6Gv20714900.2"/>
    <property type="gene ID" value="AET6Gv20714900"/>
</dbReference>
<dbReference type="InterPro" id="IPR020422">
    <property type="entry name" value="TYR_PHOSPHATASE_DUAL_dom"/>
</dbReference>
<dbReference type="FunFam" id="3.90.190.10:FF:000079">
    <property type="entry name" value="Protein-tyrosine-phosphatase IBR5"/>
    <property type="match status" value="1"/>
</dbReference>
<feature type="compositionally biased region" description="Basic and acidic residues" evidence="3">
    <location>
        <begin position="40"/>
        <end position="56"/>
    </location>
</feature>
<keyword evidence="1" id="KW-0378">Hydrolase</keyword>
<proteinExistence type="predicted"/>
<evidence type="ECO:0000256" key="3">
    <source>
        <dbReference type="SAM" id="MobiDB-lite"/>
    </source>
</evidence>
<organism evidence="6 7">
    <name type="scientific">Aegilops tauschii subsp. strangulata</name>
    <name type="common">Goatgrass</name>
    <dbReference type="NCBI Taxonomy" id="200361"/>
    <lineage>
        <taxon>Eukaryota</taxon>
        <taxon>Viridiplantae</taxon>
        <taxon>Streptophyta</taxon>
        <taxon>Embryophyta</taxon>
        <taxon>Tracheophyta</taxon>
        <taxon>Spermatophyta</taxon>
        <taxon>Magnoliopsida</taxon>
        <taxon>Liliopsida</taxon>
        <taxon>Poales</taxon>
        <taxon>Poaceae</taxon>
        <taxon>BOP clade</taxon>
        <taxon>Pooideae</taxon>
        <taxon>Triticodae</taxon>
        <taxon>Triticeae</taxon>
        <taxon>Triticinae</taxon>
        <taxon>Aegilops</taxon>
    </lineage>
</organism>
<evidence type="ECO:0000256" key="1">
    <source>
        <dbReference type="ARBA" id="ARBA00022801"/>
    </source>
</evidence>
<dbReference type="STRING" id="200361.A0A453PFL7"/>
<dbReference type="GO" id="GO:0009738">
    <property type="term" value="P:abscisic acid-activated signaling pathway"/>
    <property type="evidence" value="ECO:0007669"/>
    <property type="project" value="InterPro"/>
</dbReference>
<keyword evidence="7" id="KW-1185">Reference proteome</keyword>
<dbReference type="InterPro" id="IPR016130">
    <property type="entry name" value="Tyr_Pase_AS"/>
</dbReference>